<dbReference type="Pfam" id="PF01047">
    <property type="entry name" value="MarR"/>
    <property type="match status" value="1"/>
</dbReference>
<dbReference type="PANTHER" id="PTHR39515">
    <property type="entry name" value="CONSERVED PROTEIN"/>
    <property type="match status" value="1"/>
</dbReference>
<accession>A0A3M2L9G5</accession>
<evidence type="ECO:0000259" key="1">
    <source>
        <dbReference type="PROSITE" id="PS50995"/>
    </source>
</evidence>
<protein>
    <submittedName>
        <fullName evidence="2">MarR family transcriptional regulator</fullName>
    </submittedName>
</protein>
<dbReference type="PRINTS" id="PR00598">
    <property type="entry name" value="HTHMARR"/>
</dbReference>
<name>A0A3M2L9G5_9NOCA</name>
<evidence type="ECO:0000313" key="2">
    <source>
        <dbReference type="EMBL" id="RMI33360.1"/>
    </source>
</evidence>
<proteinExistence type="predicted"/>
<sequence length="155" mass="16430">MMSQERRTAAELAQAAEVNLAIGRMIRQLRRSTEIGAVGPASVAALTTLLRRGPMRLGDLAHHEGVSAPTMSRMVSAMDKQGYLERIADPQDGRAQLLVPTESARSLVTGITSVRAQRLADALAELPSDEREVLVAALNRLADNLADPAPAAPAG</sequence>
<reference evidence="2 3" key="1">
    <citation type="submission" date="2018-10" db="EMBL/GenBank/DDBJ databases">
        <title>Isolation from cow dung.</title>
        <authorList>
            <person name="Ling L."/>
        </authorList>
    </citation>
    <scope>NUCLEOTIDE SEQUENCE [LARGE SCALE GENOMIC DNA]</scope>
    <source>
        <strain evidence="2 3">NEAU-LL90</strain>
    </source>
</reference>
<gene>
    <name evidence="2" type="ORF">EBN03_09360</name>
</gene>
<dbReference type="PROSITE" id="PS50995">
    <property type="entry name" value="HTH_MARR_2"/>
    <property type="match status" value="1"/>
</dbReference>
<dbReference type="InterPro" id="IPR036388">
    <property type="entry name" value="WH-like_DNA-bd_sf"/>
</dbReference>
<dbReference type="OrthoDB" id="4311144at2"/>
<dbReference type="InterPro" id="IPR000835">
    <property type="entry name" value="HTH_MarR-typ"/>
</dbReference>
<organism evidence="2 3">
    <name type="scientific">Nocardia stercoris</name>
    <dbReference type="NCBI Taxonomy" id="2483361"/>
    <lineage>
        <taxon>Bacteria</taxon>
        <taxon>Bacillati</taxon>
        <taxon>Actinomycetota</taxon>
        <taxon>Actinomycetes</taxon>
        <taxon>Mycobacteriales</taxon>
        <taxon>Nocardiaceae</taxon>
        <taxon>Nocardia</taxon>
    </lineage>
</organism>
<keyword evidence="3" id="KW-1185">Reference proteome</keyword>
<comment type="caution">
    <text evidence="2">The sequence shown here is derived from an EMBL/GenBank/DDBJ whole genome shotgun (WGS) entry which is preliminary data.</text>
</comment>
<dbReference type="RefSeq" id="WP_122187557.1">
    <property type="nucleotide sequence ID" value="NZ_RFFH01000003.1"/>
</dbReference>
<dbReference type="InterPro" id="IPR052526">
    <property type="entry name" value="HTH-type_Bedaq_tolerance"/>
</dbReference>
<dbReference type="SMART" id="SM00347">
    <property type="entry name" value="HTH_MARR"/>
    <property type="match status" value="1"/>
</dbReference>
<dbReference type="AlphaFoldDB" id="A0A3M2L9G5"/>
<dbReference type="Gene3D" id="1.10.10.10">
    <property type="entry name" value="Winged helix-like DNA-binding domain superfamily/Winged helix DNA-binding domain"/>
    <property type="match status" value="1"/>
</dbReference>
<feature type="domain" description="HTH marR-type" evidence="1">
    <location>
        <begin position="1"/>
        <end position="143"/>
    </location>
</feature>
<dbReference type="InterPro" id="IPR036390">
    <property type="entry name" value="WH_DNA-bd_sf"/>
</dbReference>
<dbReference type="PANTHER" id="PTHR39515:SF2">
    <property type="entry name" value="HTH-TYPE TRANSCRIPTIONAL REGULATOR RV0880"/>
    <property type="match status" value="1"/>
</dbReference>
<dbReference type="EMBL" id="RFFH01000003">
    <property type="protein sequence ID" value="RMI33360.1"/>
    <property type="molecule type" value="Genomic_DNA"/>
</dbReference>
<dbReference type="SUPFAM" id="SSF46785">
    <property type="entry name" value="Winged helix' DNA-binding domain"/>
    <property type="match status" value="1"/>
</dbReference>
<dbReference type="Proteomes" id="UP000279275">
    <property type="component" value="Unassembled WGS sequence"/>
</dbReference>
<evidence type="ECO:0000313" key="3">
    <source>
        <dbReference type="Proteomes" id="UP000279275"/>
    </source>
</evidence>
<dbReference type="GO" id="GO:0003700">
    <property type="term" value="F:DNA-binding transcription factor activity"/>
    <property type="evidence" value="ECO:0007669"/>
    <property type="project" value="InterPro"/>
</dbReference>